<sequence>MLLPKNPNAHTHTHTLRSMRSDASFSHVHHIHELAADATTFNSAPDSLILGSHGLVRAIMLNDRMHALTVDTSGDVAVWDVIRGVCVGRFAKEEVRDAASRCGSAYGDGSGRGSMGGGEEKSHSRERSPREALEAVRERIEGEAVVAPWSSVDTKTGVLTVHVNERSCFEAEIYGDEAGFTQDRHFSDEFRLLLRDAMGYTNTNTFAVNIGKWVLRNLFLGFIREEQRMRRKQDGHGHSNNSNHSQSTLHRGTAPTHIDLSNSNSSILKYLFVLVTAAPRKKCRTDRNGLQCPGSVQRPSVFVFCLQMWGIDGPNAAVKHCRRKAARTESFQRNAAVFSDKKPVFIVPQSFSTYTLSYITLMKSYWVLHHLQVPQDPRLQVPQGPRLQVPQGLHPASSAIPENSGFMRKNITWYQGGFRPKLPDIIIQPAKEQKSGKKRGKGKGGIEKVKAHKTTTVGKETDYLRRLARLTRRGLTSGVRLVGDGFSQGVLATSTGWQGKGLVSKGGMQQHIASGEVWESLSKFQKVPYNGAPLFVFDETERLLIIRLSKANFHDEIIGSLLVEIQRLVQGSIENETTRLKFRKQVRGEHFACLLGIYRQSMQVPQMTEWHQNHLNEAETFISSSVHKRLTFSECVEFHKRVYQKEAQFGVFFNFCINVPFRDGLSRVHLYPHADRKNIAGGYCALYVYEGNKSFRHEEKAWLVIWEAGLILELPPGVLLFYPSALFYHFNIDIGGTDGFLLTKNAFINWDHKDIQFVLTGDGCKPDISKGNSYPLNNDGAEGRASLVWFNQASMLQTSETGYGTLLEAKKAGRNTKTDFLDDSLKSFTVPVPSDLQPY</sequence>
<name>A0ACB7ZSC7_9AGAM</name>
<evidence type="ECO:0000313" key="1">
    <source>
        <dbReference type="EMBL" id="KAH7904056.1"/>
    </source>
</evidence>
<reference evidence="1" key="1">
    <citation type="journal article" date="2021" name="New Phytol.">
        <title>Evolutionary innovations through gain and loss of genes in the ectomycorrhizal Boletales.</title>
        <authorList>
            <person name="Wu G."/>
            <person name="Miyauchi S."/>
            <person name="Morin E."/>
            <person name="Kuo A."/>
            <person name="Drula E."/>
            <person name="Varga T."/>
            <person name="Kohler A."/>
            <person name="Feng B."/>
            <person name="Cao Y."/>
            <person name="Lipzen A."/>
            <person name="Daum C."/>
            <person name="Hundley H."/>
            <person name="Pangilinan J."/>
            <person name="Johnson J."/>
            <person name="Barry K."/>
            <person name="LaButti K."/>
            <person name="Ng V."/>
            <person name="Ahrendt S."/>
            <person name="Min B."/>
            <person name="Choi I.G."/>
            <person name="Park H."/>
            <person name="Plett J.M."/>
            <person name="Magnuson J."/>
            <person name="Spatafora J.W."/>
            <person name="Nagy L.G."/>
            <person name="Henrissat B."/>
            <person name="Grigoriev I.V."/>
            <person name="Yang Z.L."/>
            <person name="Xu J."/>
            <person name="Martin F.M."/>
        </authorList>
    </citation>
    <scope>NUCLEOTIDE SEQUENCE</scope>
    <source>
        <strain evidence="1">ATCC 28755</strain>
    </source>
</reference>
<dbReference type="Proteomes" id="UP000790377">
    <property type="component" value="Unassembled WGS sequence"/>
</dbReference>
<comment type="caution">
    <text evidence="1">The sequence shown here is derived from an EMBL/GenBank/DDBJ whole genome shotgun (WGS) entry which is preliminary data.</text>
</comment>
<organism evidence="1 2">
    <name type="scientific">Hygrophoropsis aurantiaca</name>
    <dbReference type="NCBI Taxonomy" id="72124"/>
    <lineage>
        <taxon>Eukaryota</taxon>
        <taxon>Fungi</taxon>
        <taxon>Dikarya</taxon>
        <taxon>Basidiomycota</taxon>
        <taxon>Agaricomycotina</taxon>
        <taxon>Agaricomycetes</taxon>
        <taxon>Agaricomycetidae</taxon>
        <taxon>Boletales</taxon>
        <taxon>Coniophorineae</taxon>
        <taxon>Hygrophoropsidaceae</taxon>
        <taxon>Hygrophoropsis</taxon>
    </lineage>
</organism>
<accession>A0ACB7ZSC7</accession>
<gene>
    <name evidence="1" type="ORF">BJ138DRAFT_1107144</name>
</gene>
<dbReference type="EMBL" id="MU268627">
    <property type="protein sequence ID" value="KAH7904056.1"/>
    <property type="molecule type" value="Genomic_DNA"/>
</dbReference>
<keyword evidence="2" id="KW-1185">Reference proteome</keyword>
<proteinExistence type="predicted"/>
<protein>
    <submittedName>
        <fullName evidence="1">Uncharacterized protein</fullName>
    </submittedName>
</protein>
<evidence type="ECO:0000313" key="2">
    <source>
        <dbReference type="Proteomes" id="UP000790377"/>
    </source>
</evidence>